<dbReference type="GO" id="GO:0046872">
    <property type="term" value="F:metal ion binding"/>
    <property type="evidence" value="ECO:0007669"/>
    <property type="project" value="UniProtKB-KW"/>
</dbReference>
<dbReference type="EMBL" id="FRAF01000018">
    <property type="protein sequence ID" value="SHK61985.1"/>
    <property type="molecule type" value="Genomic_DNA"/>
</dbReference>
<dbReference type="RefSeq" id="WP_072874567.1">
    <property type="nucleotide sequence ID" value="NZ_FRAF01000018.1"/>
</dbReference>
<dbReference type="OrthoDB" id="9802248at2"/>
<dbReference type="AlphaFoldDB" id="A0A1M6TY72"/>
<evidence type="ECO:0000256" key="3">
    <source>
        <dbReference type="ARBA" id="ARBA00022801"/>
    </source>
</evidence>
<reference evidence="7" key="1">
    <citation type="submission" date="2016-11" db="EMBL/GenBank/DDBJ databases">
        <authorList>
            <person name="Varghese N."/>
            <person name="Submissions S."/>
        </authorList>
    </citation>
    <scope>NUCLEOTIDE SEQUENCE [LARGE SCALE GENOMIC DNA]</scope>
    <source>
        <strain evidence="7">USBA-503</strain>
    </source>
</reference>
<dbReference type="GO" id="GO:0016787">
    <property type="term" value="F:hydrolase activity"/>
    <property type="evidence" value="ECO:0007669"/>
    <property type="project" value="UniProtKB-KW"/>
</dbReference>
<evidence type="ECO:0000313" key="6">
    <source>
        <dbReference type="EMBL" id="SHK61985.1"/>
    </source>
</evidence>
<evidence type="ECO:0000256" key="1">
    <source>
        <dbReference type="ARBA" id="ARBA00001947"/>
    </source>
</evidence>
<organism evidence="6 7">
    <name type="scientific">Alicyclobacillus tolerans</name>
    <dbReference type="NCBI Taxonomy" id="90970"/>
    <lineage>
        <taxon>Bacteria</taxon>
        <taxon>Bacillati</taxon>
        <taxon>Bacillota</taxon>
        <taxon>Bacilli</taxon>
        <taxon>Bacillales</taxon>
        <taxon>Alicyclobacillaceae</taxon>
        <taxon>Alicyclobacillus</taxon>
    </lineage>
</organism>
<dbReference type="InterPro" id="IPR036866">
    <property type="entry name" value="RibonucZ/Hydroxyglut_hydro"/>
</dbReference>
<keyword evidence="2" id="KW-0479">Metal-binding</keyword>
<feature type="domain" description="Metallo-beta-lactamase" evidence="5">
    <location>
        <begin position="12"/>
        <end position="193"/>
    </location>
</feature>
<dbReference type="PANTHER" id="PTHR46233">
    <property type="entry name" value="HYDROXYACYLGLUTATHIONE HYDROLASE GLOC"/>
    <property type="match status" value="1"/>
</dbReference>
<dbReference type="Pfam" id="PF00753">
    <property type="entry name" value="Lactamase_B"/>
    <property type="match status" value="1"/>
</dbReference>
<dbReference type="SUPFAM" id="SSF56281">
    <property type="entry name" value="Metallo-hydrolase/oxidoreductase"/>
    <property type="match status" value="1"/>
</dbReference>
<gene>
    <name evidence="6" type="ORF">SAMN05443507_1186</name>
</gene>
<keyword evidence="7" id="KW-1185">Reference proteome</keyword>
<protein>
    <submittedName>
        <fullName evidence="6">Glyoxylase, beta-lactamase superfamily II</fullName>
    </submittedName>
</protein>
<dbReference type="InterPro" id="IPR051453">
    <property type="entry name" value="MBL_Glyoxalase_II"/>
</dbReference>
<accession>A0A1M6TY72</accession>
<proteinExistence type="predicted"/>
<evidence type="ECO:0000313" key="7">
    <source>
        <dbReference type="Proteomes" id="UP000184016"/>
    </source>
</evidence>
<dbReference type="Proteomes" id="UP000184016">
    <property type="component" value="Unassembled WGS sequence"/>
</dbReference>
<keyword evidence="4" id="KW-0862">Zinc</keyword>
<dbReference type="Gene3D" id="3.60.15.10">
    <property type="entry name" value="Ribonuclease Z/Hydroxyacylglutathione hydrolase-like"/>
    <property type="match status" value="1"/>
</dbReference>
<dbReference type="STRING" id="1830138.SAMN05443507_1186"/>
<name>A0A1M6TY72_9BACL</name>
<keyword evidence="3" id="KW-0378">Hydrolase</keyword>
<dbReference type="CDD" id="cd06262">
    <property type="entry name" value="metallo-hydrolase-like_MBL-fold"/>
    <property type="match status" value="1"/>
</dbReference>
<evidence type="ECO:0000256" key="4">
    <source>
        <dbReference type="ARBA" id="ARBA00022833"/>
    </source>
</evidence>
<dbReference type="SMART" id="SM00849">
    <property type="entry name" value="Lactamase_B"/>
    <property type="match status" value="1"/>
</dbReference>
<evidence type="ECO:0000259" key="5">
    <source>
        <dbReference type="SMART" id="SM00849"/>
    </source>
</evidence>
<dbReference type="PANTHER" id="PTHR46233:SF3">
    <property type="entry name" value="HYDROXYACYLGLUTATHIONE HYDROLASE GLOC"/>
    <property type="match status" value="1"/>
</dbReference>
<dbReference type="InterPro" id="IPR001279">
    <property type="entry name" value="Metallo-B-lactamas"/>
</dbReference>
<evidence type="ECO:0000256" key="2">
    <source>
        <dbReference type="ARBA" id="ARBA00022723"/>
    </source>
</evidence>
<comment type="cofactor">
    <cofactor evidence="1">
        <name>Zn(2+)</name>
        <dbReference type="ChEBI" id="CHEBI:29105"/>
    </cofactor>
</comment>
<sequence>MEIRRFVVSPFQANCYVYFNPLQEHRPAVLIDPGDLDLQPVFDFLDEQKLTLQAVYCTHGHIDHVSGVDVVRSRYSVPVYIHRADADTVWKALPQTAKRVYGHEIPSLAAPDGYFKEGDQLDFAGETFTVMETPGHSPGSVLFIGKELVFTGDTLFAGSIGRTDLDFANPLDMQTSLRKLLVLRDEFKLYPGHMGATTMEMERESNPFLLRLQ</sequence>